<dbReference type="InterPro" id="IPR011050">
    <property type="entry name" value="Pectin_lyase_fold/virulence"/>
</dbReference>
<dbReference type="GO" id="GO:0004857">
    <property type="term" value="F:enzyme inhibitor activity"/>
    <property type="evidence" value="ECO:0007669"/>
    <property type="project" value="InterPro"/>
</dbReference>
<dbReference type="UniPathway" id="UPA00545">
    <property type="reaction ID" value="UER00823"/>
</dbReference>
<evidence type="ECO:0000256" key="9">
    <source>
        <dbReference type="ARBA" id="ARBA00047928"/>
    </source>
</evidence>
<dbReference type="EC" id="3.1.1.11" evidence="4 12"/>
<dbReference type="SUPFAM" id="SSF101148">
    <property type="entry name" value="Plant invertase/pectin methylesterase inhibitor"/>
    <property type="match status" value="1"/>
</dbReference>
<evidence type="ECO:0000256" key="7">
    <source>
        <dbReference type="ARBA" id="ARBA00023157"/>
    </source>
</evidence>
<dbReference type="PROSITE" id="PS00503">
    <property type="entry name" value="PECTINESTERASE_2"/>
    <property type="match status" value="1"/>
</dbReference>
<evidence type="ECO:0000256" key="4">
    <source>
        <dbReference type="ARBA" id="ARBA00013229"/>
    </source>
</evidence>
<dbReference type="FunFam" id="2.160.20.10:FF:000001">
    <property type="entry name" value="Pectinesterase"/>
    <property type="match status" value="1"/>
</dbReference>
<keyword evidence="8" id="KW-0325">Glycoprotein</keyword>
<dbReference type="InterPro" id="IPR000070">
    <property type="entry name" value="Pectinesterase_cat"/>
</dbReference>
<dbReference type="EMBL" id="HG996471">
    <property type="protein sequence ID" value="CAG1846039.1"/>
    <property type="molecule type" value="Genomic_DNA"/>
</dbReference>
<protein>
    <recommendedName>
        <fullName evidence="4 12">Pectinesterase</fullName>
        <ecNumber evidence="4 12">3.1.1.11</ecNumber>
    </recommendedName>
</protein>
<evidence type="ECO:0000256" key="2">
    <source>
        <dbReference type="ARBA" id="ARBA00006027"/>
    </source>
</evidence>
<keyword evidence="14" id="KW-0812">Transmembrane</keyword>
<dbReference type="InterPro" id="IPR006501">
    <property type="entry name" value="Pectinesterase_inhib_dom"/>
</dbReference>
<evidence type="ECO:0000256" key="14">
    <source>
        <dbReference type="SAM" id="Phobius"/>
    </source>
</evidence>
<keyword evidence="6 12" id="KW-0063">Aspartyl esterase</keyword>
<dbReference type="Pfam" id="PF04043">
    <property type="entry name" value="PMEI"/>
    <property type="match status" value="1"/>
</dbReference>
<keyword evidence="14" id="KW-1133">Transmembrane helix</keyword>
<comment type="similarity">
    <text evidence="2">In the N-terminal section; belongs to the PMEI family.</text>
</comment>
<comment type="pathway">
    <text evidence="1 12">Glycan metabolism; pectin degradation; 2-dehydro-3-deoxy-D-gluconate from pectin: step 1/5.</text>
</comment>
<evidence type="ECO:0000256" key="5">
    <source>
        <dbReference type="ARBA" id="ARBA00022801"/>
    </source>
</evidence>
<dbReference type="PANTHER" id="PTHR31707">
    <property type="entry name" value="PECTINESTERASE"/>
    <property type="match status" value="1"/>
</dbReference>
<evidence type="ECO:0000256" key="10">
    <source>
        <dbReference type="ARBA" id="ARBA00057335"/>
    </source>
</evidence>
<dbReference type="Pfam" id="PF01095">
    <property type="entry name" value="Pectinesterase"/>
    <property type="match status" value="1"/>
</dbReference>
<evidence type="ECO:0000256" key="8">
    <source>
        <dbReference type="ARBA" id="ARBA00023180"/>
    </source>
</evidence>
<dbReference type="Gene3D" id="2.160.20.10">
    <property type="entry name" value="Single-stranded right-handed beta-helix, Pectin lyase-like"/>
    <property type="match status" value="1"/>
</dbReference>
<comment type="function">
    <text evidence="10">Acts in the modification of cell walls via demethylesterification of cell wall pectin.</text>
</comment>
<dbReference type="GO" id="GO:0030599">
    <property type="term" value="F:pectinesterase activity"/>
    <property type="evidence" value="ECO:0007669"/>
    <property type="project" value="UniProtKB-UniRule"/>
</dbReference>
<name>A0A8D7ABM9_MUSAM</name>
<dbReference type="Gene3D" id="1.20.140.40">
    <property type="entry name" value="Invertase/pectin methylesterase inhibitor family protein"/>
    <property type="match status" value="1"/>
</dbReference>
<accession>A0A8D7ABM9</accession>
<dbReference type="InterPro" id="IPR033131">
    <property type="entry name" value="Pectinesterase_Asp_AS"/>
</dbReference>
<evidence type="ECO:0000256" key="1">
    <source>
        <dbReference type="ARBA" id="ARBA00005184"/>
    </source>
</evidence>
<dbReference type="GO" id="GO:0045490">
    <property type="term" value="P:pectin catabolic process"/>
    <property type="evidence" value="ECO:0007669"/>
    <property type="project" value="UniProtKB-UniRule"/>
</dbReference>
<evidence type="ECO:0000256" key="12">
    <source>
        <dbReference type="RuleBase" id="RU000589"/>
    </source>
</evidence>
<reference evidence="16" key="1">
    <citation type="submission" date="2021-03" db="EMBL/GenBank/DDBJ databases">
        <authorList>
            <consortium name="Genoscope - CEA"/>
            <person name="William W."/>
        </authorList>
    </citation>
    <scope>NUCLEOTIDE SEQUENCE</scope>
    <source>
        <strain evidence="16">Doubled-haploid Pahang</strain>
    </source>
</reference>
<organism evidence="16">
    <name type="scientific">Musa acuminata subsp. malaccensis</name>
    <name type="common">Wild banana</name>
    <name type="synonym">Musa malaccensis</name>
    <dbReference type="NCBI Taxonomy" id="214687"/>
    <lineage>
        <taxon>Eukaryota</taxon>
        <taxon>Viridiplantae</taxon>
        <taxon>Streptophyta</taxon>
        <taxon>Embryophyta</taxon>
        <taxon>Tracheophyta</taxon>
        <taxon>Spermatophyta</taxon>
        <taxon>Magnoliopsida</taxon>
        <taxon>Liliopsida</taxon>
        <taxon>Zingiberales</taxon>
        <taxon>Musaceae</taxon>
        <taxon>Musa</taxon>
    </lineage>
</organism>
<keyword evidence="14" id="KW-0472">Membrane</keyword>
<dbReference type="InterPro" id="IPR035513">
    <property type="entry name" value="Invertase/methylesterase_inhib"/>
</dbReference>
<evidence type="ECO:0000259" key="15">
    <source>
        <dbReference type="SMART" id="SM00856"/>
    </source>
</evidence>
<feature type="domain" description="Pectinesterase inhibitor" evidence="15">
    <location>
        <begin position="120"/>
        <end position="269"/>
    </location>
</feature>
<dbReference type="SMART" id="SM00856">
    <property type="entry name" value="PMEI"/>
    <property type="match status" value="1"/>
</dbReference>
<proteinExistence type="inferred from homology"/>
<keyword evidence="7" id="KW-1015">Disulfide bond</keyword>
<evidence type="ECO:0000256" key="3">
    <source>
        <dbReference type="ARBA" id="ARBA00007786"/>
    </source>
</evidence>
<dbReference type="AlphaFoldDB" id="A0A8D7ABM9"/>
<comment type="catalytic activity">
    <reaction evidence="9 12">
        <text>[(1-&gt;4)-alpha-D-galacturonosyl methyl ester](n) + n H2O = [(1-&gt;4)-alpha-D-galacturonosyl](n) + n methanol + n H(+)</text>
        <dbReference type="Rhea" id="RHEA:22380"/>
        <dbReference type="Rhea" id="RHEA-COMP:14570"/>
        <dbReference type="Rhea" id="RHEA-COMP:14573"/>
        <dbReference type="ChEBI" id="CHEBI:15377"/>
        <dbReference type="ChEBI" id="CHEBI:15378"/>
        <dbReference type="ChEBI" id="CHEBI:17790"/>
        <dbReference type="ChEBI" id="CHEBI:140522"/>
        <dbReference type="ChEBI" id="CHEBI:140523"/>
        <dbReference type="EC" id="3.1.1.11"/>
    </reaction>
</comment>
<dbReference type="FunFam" id="1.20.140.40:FF:000001">
    <property type="entry name" value="Pectinesterase"/>
    <property type="match status" value="1"/>
</dbReference>
<evidence type="ECO:0000256" key="11">
    <source>
        <dbReference type="PROSITE-ProRule" id="PRU10040"/>
    </source>
</evidence>
<dbReference type="CDD" id="cd15798">
    <property type="entry name" value="PMEI-like_3"/>
    <property type="match status" value="1"/>
</dbReference>
<sequence length="652" mass="72454">MERQEKVIIRASRGINRLALAGLSRLRFETTPLSRATLYLPDCPNPDSIRTESEFDPIQTQTQTQHHSESRNHDRKERRMKLVLAGASASLLLLLVVGAVATSNYEDSGNSNLNTRAMHSSSKSVKMICSSTDYQRACESSMSKVVTSDTSDPKVLLKAAVTVVLDEVSKAFAHSKLLKSNDSRVRGAVEDCQQLYENSKAEINATLQSIVASGIDHLPSRSHDMRTWLSAVMTYQQTCIDGFPEGEVKTKMHEAMKSSKELTSNALAMIGQASSFLSLINLPGSNRRLLSASEEHEAVTSGLKKNGYPSWVGEDDRRMLKEHLRVKLTPNVTVAKDGSGKYKTISEALAAMPKKHKGRQVYRLTSMYVIYIKAGVYEETVNVTKKMANVTMYGDGSTRTIVTGSRNYIDGTRTFQTATFVAMGDRFVAMAMGFRNTAGAAKHQAVALRVVSDRSVFVNCRMEAYQDTLYAHTNRQFYRGCVIAGTVDFIFGDASAVFQNCLLVVRRPLPNQQNIITAQGRLNRRETTGFVLHQCRIKADNRLNDASLPPIRSYLARPWKEFSRTIIMESQIDGFIHAEGYMPWEGDFALSTLYYGEYNNDGPGANASGRVTWPGVHVIKKEEAERYTVENFIQGSSWIPATGSLVRLGLRS</sequence>
<feature type="transmembrane region" description="Helical" evidence="14">
    <location>
        <begin position="82"/>
        <end position="101"/>
    </location>
</feature>
<feature type="region of interest" description="Disordered" evidence="13">
    <location>
        <begin position="49"/>
        <end position="77"/>
    </location>
</feature>
<dbReference type="NCBIfam" id="TIGR01614">
    <property type="entry name" value="PME_inhib"/>
    <property type="match status" value="1"/>
</dbReference>
<feature type="compositionally biased region" description="Basic and acidic residues" evidence="13">
    <location>
        <begin position="66"/>
        <end position="77"/>
    </location>
</feature>
<evidence type="ECO:0000313" key="16">
    <source>
        <dbReference type="EMBL" id="CAG1846039.1"/>
    </source>
</evidence>
<dbReference type="InterPro" id="IPR012334">
    <property type="entry name" value="Pectin_lyas_fold"/>
</dbReference>
<evidence type="ECO:0000256" key="6">
    <source>
        <dbReference type="ARBA" id="ARBA00023085"/>
    </source>
</evidence>
<gene>
    <name evidence="16" type="ORF">GSMUA_158340.1</name>
</gene>
<keyword evidence="5 12" id="KW-0378">Hydrolase</keyword>
<dbReference type="SUPFAM" id="SSF51126">
    <property type="entry name" value="Pectin lyase-like"/>
    <property type="match status" value="1"/>
</dbReference>
<dbReference type="GO" id="GO:0042545">
    <property type="term" value="P:cell wall modification"/>
    <property type="evidence" value="ECO:0007669"/>
    <property type="project" value="UniProtKB-UniRule"/>
</dbReference>
<evidence type="ECO:0000256" key="13">
    <source>
        <dbReference type="SAM" id="MobiDB-lite"/>
    </source>
</evidence>
<feature type="active site" evidence="11">
    <location>
        <position position="488"/>
    </location>
</feature>
<comment type="similarity">
    <text evidence="3">In the C-terminal section; belongs to the pectinesterase family.</text>
</comment>